<dbReference type="CDD" id="cd01748">
    <property type="entry name" value="GATase1_IGP_Synthase"/>
    <property type="match status" value="1"/>
</dbReference>
<dbReference type="NCBIfam" id="TIGR01855">
    <property type="entry name" value="IMP_synth_hisH"/>
    <property type="match status" value="1"/>
</dbReference>
<evidence type="ECO:0000256" key="2">
    <source>
        <dbReference type="ARBA" id="ARBA00011152"/>
    </source>
</evidence>
<keyword evidence="4 10" id="KW-0378">Hydrolase</keyword>
<dbReference type="SUPFAM" id="SSF52317">
    <property type="entry name" value="Class I glutamine amidotransferase-like"/>
    <property type="match status" value="1"/>
</dbReference>
<evidence type="ECO:0000256" key="4">
    <source>
        <dbReference type="ARBA" id="ARBA00022801"/>
    </source>
</evidence>
<keyword evidence="5 10" id="KW-0315">Glutamine amidotransferase</keyword>
<dbReference type="GO" id="GO:0004359">
    <property type="term" value="F:glutaminase activity"/>
    <property type="evidence" value="ECO:0007669"/>
    <property type="project" value="UniProtKB-EC"/>
</dbReference>
<evidence type="ECO:0000256" key="1">
    <source>
        <dbReference type="ARBA" id="ARBA00005091"/>
    </source>
</evidence>
<dbReference type="PANTHER" id="PTHR42701:SF1">
    <property type="entry name" value="IMIDAZOLE GLYCEROL PHOSPHATE SYNTHASE SUBUNIT HISH"/>
    <property type="match status" value="1"/>
</dbReference>
<keyword evidence="7 10" id="KW-0456">Lyase</keyword>
<dbReference type="PIRSF" id="PIRSF000495">
    <property type="entry name" value="Amidotransf_hisH"/>
    <property type="match status" value="1"/>
</dbReference>
<dbReference type="GO" id="GO:0016829">
    <property type="term" value="F:lyase activity"/>
    <property type="evidence" value="ECO:0007669"/>
    <property type="project" value="UniProtKB-KW"/>
</dbReference>
<evidence type="ECO:0000256" key="8">
    <source>
        <dbReference type="ARBA" id="ARBA00047838"/>
    </source>
</evidence>
<feature type="active site" evidence="10 11">
    <location>
        <position position="185"/>
    </location>
</feature>
<dbReference type="InterPro" id="IPR017926">
    <property type="entry name" value="GATASE"/>
</dbReference>
<evidence type="ECO:0000256" key="7">
    <source>
        <dbReference type="ARBA" id="ARBA00023239"/>
    </source>
</evidence>
<dbReference type="PROSITE" id="PS51273">
    <property type="entry name" value="GATASE_TYPE_1"/>
    <property type="match status" value="1"/>
</dbReference>
<feature type="domain" description="Glutamine amidotransferase" evidence="12">
    <location>
        <begin position="4"/>
        <end position="200"/>
    </location>
</feature>
<dbReference type="AlphaFoldDB" id="A0A1G1XY53"/>
<comment type="subunit">
    <text evidence="2 10">Heterodimer of HisH and HisF.</text>
</comment>
<gene>
    <name evidence="10" type="primary">hisH</name>
    <name evidence="13" type="ORF">A2729_04135</name>
</gene>
<evidence type="ECO:0000256" key="10">
    <source>
        <dbReference type="HAMAP-Rule" id="MF_00278"/>
    </source>
</evidence>
<evidence type="ECO:0000313" key="13">
    <source>
        <dbReference type="EMBL" id="OGY44942.1"/>
    </source>
</evidence>
<dbReference type="InterPro" id="IPR029062">
    <property type="entry name" value="Class_I_gatase-like"/>
</dbReference>
<comment type="function">
    <text evidence="10">IGPS catalyzes the conversion of PRFAR and glutamine to IGP, AICAR and glutamate. The HisH subunit catalyzes the hydrolysis of glutamine to glutamate and ammonia as part of the synthesis of IGP and AICAR. The resulting ammonia molecule is channeled to the active site of HisF.</text>
</comment>
<dbReference type="InterPro" id="IPR010139">
    <property type="entry name" value="Imidazole-glycPsynth_HisH"/>
</dbReference>
<comment type="caution">
    <text evidence="13">The sequence shown here is derived from an EMBL/GenBank/DDBJ whole genome shotgun (WGS) entry which is preliminary data.</text>
</comment>
<sequence length="209" mass="23343">MLAIIDYDMGNLRSVAKAFELLDTKVLITYNQKEISEASHLVLPGVGAFADGMANLKKYGLIDFLADQVLVKKKPILGICLGLQLMAKQSEEFGIHQGLGWLDAQVKAFDLKNYDLKVPHVGWNNIELVGHCPIFLGIKQNSAFYFVHSYHFVPNNLEIVSAKCNYGIDFVAAVWQKNIFATQFHPEKSQFLGLKILKNFLGVKGEKNG</sequence>
<dbReference type="HAMAP" id="MF_00278">
    <property type="entry name" value="HisH"/>
    <property type="match status" value="1"/>
</dbReference>
<keyword evidence="6 10" id="KW-0368">Histidine biosynthesis</keyword>
<comment type="catalytic activity">
    <reaction evidence="8 10">
        <text>5-[(5-phospho-1-deoxy-D-ribulos-1-ylimino)methylamino]-1-(5-phospho-beta-D-ribosyl)imidazole-4-carboxamide + L-glutamine = D-erythro-1-(imidazol-4-yl)glycerol 3-phosphate + 5-amino-1-(5-phospho-beta-D-ribosyl)imidazole-4-carboxamide + L-glutamate + H(+)</text>
        <dbReference type="Rhea" id="RHEA:24793"/>
        <dbReference type="ChEBI" id="CHEBI:15378"/>
        <dbReference type="ChEBI" id="CHEBI:29985"/>
        <dbReference type="ChEBI" id="CHEBI:58278"/>
        <dbReference type="ChEBI" id="CHEBI:58359"/>
        <dbReference type="ChEBI" id="CHEBI:58475"/>
        <dbReference type="ChEBI" id="CHEBI:58525"/>
        <dbReference type="EC" id="4.3.2.10"/>
    </reaction>
</comment>
<feature type="active site" description="Nucleophile" evidence="10 11">
    <location>
        <position position="80"/>
    </location>
</feature>
<dbReference type="EMBL" id="MHIB01000009">
    <property type="protein sequence ID" value="OGY44942.1"/>
    <property type="molecule type" value="Genomic_DNA"/>
</dbReference>
<keyword evidence="3 10" id="KW-0028">Amino-acid biosynthesis</keyword>
<dbReference type="GO" id="GO:0000105">
    <property type="term" value="P:L-histidine biosynthetic process"/>
    <property type="evidence" value="ECO:0007669"/>
    <property type="project" value="UniProtKB-UniRule"/>
</dbReference>
<keyword evidence="13" id="KW-0808">Transferase</keyword>
<protein>
    <recommendedName>
        <fullName evidence="10">Imidazole glycerol phosphate synthase subunit HisH</fullName>
        <ecNumber evidence="10">4.3.2.10</ecNumber>
    </recommendedName>
    <alternativeName>
        <fullName evidence="10">IGP synthase glutaminase subunit</fullName>
        <ecNumber evidence="10">3.5.1.2</ecNumber>
    </alternativeName>
    <alternativeName>
        <fullName evidence="10">IGP synthase subunit HisH</fullName>
    </alternativeName>
    <alternativeName>
        <fullName evidence="10">ImGP synthase subunit HisH</fullName>
        <shortName evidence="10">IGPS subunit HisH</shortName>
    </alternativeName>
</protein>
<evidence type="ECO:0000313" key="14">
    <source>
        <dbReference type="Proteomes" id="UP000178930"/>
    </source>
</evidence>
<dbReference type="Gene3D" id="3.40.50.880">
    <property type="match status" value="1"/>
</dbReference>
<dbReference type="EC" id="4.3.2.10" evidence="10"/>
<feature type="active site" evidence="10 11">
    <location>
        <position position="187"/>
    </location>
</feature>
<evidence type="ECO:0000256" key="3">
    <source>
        <dbReference type="ARBA" id="ARBA00022605"/>
    </source>
</evidence>
<dbReference type="GO" id="GO:0005737">
    <property type="term" value="C:cytoplasm"/>
    <property type="evidence" value="ECO:0007669"/>
    <property type="project" value="UniProtKB-SubCell"/>
</dbReference>
<dbReference type="STRING" id="1797532.A2729_04135"/>
<dbReference type="EC" id="3.5.1.2" evidence="10"/>
<dbReference type="Proteomes" id="UP000178930">
    <property type="component" value="Unassembled WGS sequence"/>
</dbReference>
<name>A0A1G1XY53_9BACT</name>
<comment type="pathway">
    <text evidence="1 10">Amino-acid biosynthesis; L-histidine biosynthesis; L-histidine from 5-phospho-alpha-D-ribose 1-diphosphate: step 5/9.</text>
</comment>
<proteinExistence type="inferred from homology"/>
<dbReference type="Pfam" id="PF00117">
    <property type="entry name" value="GATase"/>
    <property type="match status" value="1"/>
</dbReference>
<dbReference type="UniPathway" id="UPA00031">
    <property type="reaction ID" value="UER00010"/>
</dbReference>
<evidence type="ECO:0000256" key="5">
    <source>
        <dbReference type="ARBA" id="ARBA00022962"/>
    </source>
</evidence>
<keyword evidence="10" id="KW-0963">Cytoplasm</keyword>
<evidence type="ECO:0000259" key="12">
    <source>
        <dbReference type="Pfam" id="PF00117"/>
    </source>
</evidence>
<organism evidence="13 14">
    <name type="scientific">Candidatus Buchananbacteria bacterium RIFCSPHIGHO2_01_FULL_39_14</name>
    <dbReference type="NCBI Taxonomy" id="1797532"/>
    <lineage>
        <taxon>Bacteria</taxon>
        <taxon>Candidatus Buchananiibacteriota</taxon>
    </lineage>
</organism>
<reference evidence="13 14" key="1">
    <citation type="journal article" date="2016" name="Nat. Commun.">
        <title>Thousands of microbial genomes shed light on interconnected biogeochemical processes in an aquifer system.</title>
        <authorList>
            <person name="Anantharaman K."/>
            <person name="Brown C.T."/>
            <person name="Hug L.A."/>
            <person name="Sharon I."/>
            <person name="Castelle C.J."/>
            <person name="Probst A.J."/>
            <person name="Thomas B.C."/>
            <person name="Singh A."/>
            <person name="Wilkins M.J."/>
            <person name="Karaoz U."/>
            <person name="Brodie E.L."/>
            <person name="Williams K.H."/>
            <person name="Hubbard S.S."/>
            <person name="Banfield J.F."/>
        </authorList>
    </citation>
    <scope>NUCLEOTIDE SEQUENCE [LARGE SCALE GENOMIC DNA]</scope>
</reference>
<comment type="catalytic activity">
    <reaction evidence="9 10">
        <text>L-glutamine + H2O = L-glutamate + NH4(+)</text>
        <dbReference type="Rhea" id="RHEA:15889"/>
        <dbReference type="ChEBI" id="CHEBI:15377"/>
        <dbReference type="ChEBI" id="CHEBI:28938"/>
        <dbReference type="ChEBI" id="CHEBI:29985"/>
        <dbReference type="ChEBI" id="CHEBI:58359"/>
        <dbReference type="EC" id="3.5.1.2"/>
    </reaction>
</comment>
<dbReference type="PANTHER" id="PTHR42701">
    <property type="entry name" value="IMIDAZOLE GLYCEROL PHOSPHATE SYNTHASE SUBUNIT HISH"/>
    <property type="match status" value="1"/>
</dbReference>
<dbReference type="GO" id="GO:0000107">
    <property type="term" value="F:imidazoleglycerol-phosphate synthase activity"/>
    <property type="evidence" value="ECO:0007669"/>
    <property type="project" value="UniProtKB-UniRule"/>
</dbReference>
<evidence type="ECO:0000256" key="6">
    <source>
        <dbReference type="ARBA" id="ARBA00023102"/>
    </source>
</evidence>
<evidence type="ECO:0000256" key="11">
    <source>
        <dbReference type="PIRSR" id="PIRSR000495-1"/>
    </source>
</evidence>
<evidence type="ECO:0000256" key="9">
    <source>
        <dbReference type="ARBA" id="ARBA00049534"/>
    </source>
</evidence>
<accession>A0A1G1XY53</accession>
<comment type="subcellular location">
    <subcellularLocation>
        <location evidence="10">Cytoplasm</location>
    </subcellularLocation>
</comment>